<sequence length="42" mass="4503">MDWVFWVIFGGILLAILVTLGSIYLGKRRNEAQAAAAAAPAQ</sequence>
<evidence type="ECO:0000313" key="3">
    <source>
        <dbReference type="Proteomes" id="UP000749311"/>
    </source>
</evidence>
<dbReference type="Proteomes" id="UP000749311">
    <property type="component" value="Unassembled WGS sequence"/>
</dbReference>
<organism evidence="2 3">
    <name type="scientific">Brooklawnia cerclae</name>
    <dbReference type="NCBI Taxonomy" id="349934"/>
    <lineage>
        <taxon>Bacteria</taxon>
        <taxon>Bacillati</taxon>
        <taxon>Actinomycetota</taxon>
        <taxon>Actinomycetes</taxon>
        <taxon>Propionibacteriales</taxon>
        <taxon>Propionibacteriaceae</taxon>
        <taxon>Brooklawnia</taxon>
    </lineage>
</organism>
<feature type="transmembrane region" description="Helical" evidence="1">
    <location>
        <begin position="6"/>
        <end position="25"/>
    </location>
</feature>
<evidence type="ECO:0008006" key="4">
    <source>
        <dbReference type="Google" id="ProtNLM"/>
    </source>
</evidence>
<evidence type="ECO:0000313" key="2">
    <source>
        <dbReference type="EMBL" id="NIH57386.1"/>
    </source>
</evidence>
<reference evidence="2 3" key="1">
    <citation type="submission" date="2020-02" db="EMBL/GenBank/DDBJ databases">
        <title>Sequencing the genomes of 1000 actinobacteria strains.</title>
        <authorList>
            <person name="Klenk H.-P."/>
        </authorList>
    </citation>
    <scope>NUCLEOTIDE SEQUENCE [LARGE SCALE GENOMIC DNA]</scope>
    <source>
        <strain evidence="2 3">DSM 19609</strain>
    </source>
</reference>
<accession>A0ABX0SL05</accession>
<keyword evidence="1" id="KW-1133">Transmembrane helix</keyword>
<keyword evidence="1" id="KW-0472">Membrane</keyword>
<proteinExistence type="predicted"/>
<keyword evidence="3" id="KW-1185">Reference proteome</keyword>
<dbReference type="EMBL" id="JAAMOZ010000001">
    <property type="protein sequence ID" value="NIH57386.1"/>
    <property type="molecule type" value="Genomic_DNA"/>
</dbReference>
<name>A0ABX0SL05_9ACTN</name>
<protein>
    <recommendedName>
        <fullName evidence="4">LPXTG cell wall anchor domain-containing protein</fullName>
    </recommendedName>
</protein>
<dbReference type="RefSeq" id="WP_279588574.1">
    <property type="nucleotide sequence ID" value="NZ_BAAAOO010000013.1"/>
</dbReference>
<gene>
    <name evidence="2" type="ORF">FB473_002031</name>
</gene>
<evidence type="ECO:0000256" key="1">
    <source>
        <dbReference type="SAM" id="Phobius"/>
    </source>
</evidence>
<comment type="caution">
    <text evidence="2">The sequence shown here is derived from an EMBL/GenBank/DDBJ whole genome shotgun (WGS) entry which is preliminary data.</text>
</comment>
<keyword evidence="1" id="KW-0812">Transmembrane</keyword>